<proteinExistence type="predicted"/>
<name>A0ACA9LPS3_9GLOM</name>
<evidence type="ECO:0000313" key="1">
    <source>
        <dbReference type="EMBL" id="CAG8537590.1"/>
    </source>
</evidence>
<dbReference type="EMBL" id="CAJVPT010007118">
    <property type="protein sequence ID" value="CAG8537590.1"/>
    <property type="molecule type" value="Genomic_DNA"/>
</dbReference>
<keyword evidence="2" id="KW-1185">Reference proteome</keyword>
<comment type="caution">
    <text evidence="1">The sequence shown here is derived from an EMBL/GenBank/DDBJ whole genome shotgun (WGS) entry which is preliminary data.</text>
</comment>
<protein>
    <submittedName>
        <fullName evidence="1">7827_t:CDS:1</fullName>
    </submittedName>
</protein>
<gene>
    <name evidence="1" type="ORF">ACOLOM_LOCUS4335</name>
</gene>
<sequence length="597" mass="66985">MAGMDKEINDLYQVIEENGQSDDNPIRSIFIKAISSAPSVILLKDLDVLAKGHDSEWRLKIIKILERELQKIHEKVVTRREEILRFYLENLNVVKPEEIDDFVKKLGMVTAGYVAKDLEKFVRLAVLHALRGLISKDERPVRQVSNEEEELEDLFGKMSLNGGDVENEMKRSWKLDWDSFEYALSVIKPSQKIEFESVLPNRLWSDIGGPSIYSKYLGETENIIRNLFKTARRISPCIVFFDEIDSIASRREWYDEGADMGVNERVLSTLLNEMDGIQELNDVLSSESSQSSPQDTDNRPTLPQTIHFFVYPIPGTRGDDPTSPPPFIFFAPFFVPQEARKNVSESTMKKLPIVKITQEHINAQPSCPICLEPFSLSSDEDGGTRDRETSSLPDINNTCPLCREEIPSENDSQESNEQTSTESVNPIHSQDATMDDASLSTSTESDGSFAHFSHTHAPPHNHSSHPNPQNNNQQASVGCALSGVGCCGELQNNEESHTTSPIVTLPQCHHRFHASCLRTSLIVEGYSFESLTSQQLYFHCPVCRSPAIIQTDVLKIPSANLSNNNLPSPQEQQQTSLLNLPVIIPHSPPDLDAMDLD</sequence>
<reference evidence="1" key="1">
    <citation type="submission" date="2021-06" db="EMBL/GenBank/DDBJ databases">
        <authorList>
            <person name="Kallberg Y."/>
            <person name="Tangrot J."/>
            <person name="Rosling A."/>
        </authorList>
    </citation>
    <scope>NUCLEOTIDE SEQUENCE</scope>
    <source>
        <strain evidence="1">CL356</strain>
    </source>
</reference>
<accession>A0ACA9LPS3</accession>
<organism evidence="1 2">
    <name type="scientific">Acaulospora colombiana</name>
    <dbReference type="NCBI Taxonomy" id="27376"/>
    <lineage>
        <taxon>Eukaryota</taxon>
        <taxon>Fungi</taxon>
        <taxon>Fungi incertae sedis</taxon>
        <taxon>Mucoromycota</taxon>
        <taxon>Glomeromycotina</taxon>
        <taxon>Glomeromycetes</taxon>
        <taxon>Diversisporales</taxon>
        <taxon>Acaulosporaceae</taxon>
        <taxon>Acaulospora</taxon>
    </lineage>
</organism>
<dbReference type="Proteomes" id="UP000789525">
    <property type="component" value="Unassembled WGS sequence"/>
</dbReference>
<evidence type="ECO:0000313" key="2">
    <source>
        <dbReference type="Proteomes" id="UP000789525"/>
    </source>
</evidence>